<dbReference type="AlphaFoldDB" id="A0A263BV55"/>
<evidence type="ECO:0000313" key="1">
    <source>
        <dbReference type="EMBL" id="OZM57432.1"/>
    </source>
</evidence>
<organism evidence="1 2">
    <name type="scientific">Lottiidibacillus patelloidae</name>
    <dbReference type="NCBI Taxonomy" id="2670334"/>
    <lineage>
        <taxon>Bacteria</taxon>
        <taxon>Bacillati</taxon>
        <taxon>Bacillota</taxon>
        <taxon>Bacilli</taxon>
        <taxon>Bacillales</taxon>
        <taxon>Bacillaceae</taxon>
        <taxon>Lottiidibacillus</taxon>
    </lineage>
</organism>
<evidence type="ECO:0000313" key="2">
    <source>
        <dbReference type="Proteomes" id="UP000217083"/>
    </source>
</evidence>
<sequence length="102" mass="12355">MIDFNHVTEKFNTMLTYWDRMQTLSGDEGADAAELFEKTYYEYIDKLRKWYQTLHKKPTSFEQFEEMPEIEKMYEKIPGPLQINLITDLEEIFDGIEPKRFD</sequence>
<dbReference type="EMBL" id="NPIA01000003">
    <property type="protein sequence ID" value="OZM57432.1"/>
    <property type="molecule type" value="Genomic_DNA"/>
</dbReference>
<protein>
    <submittedName>
        <fullName evidence="1">Uncharacterized protein</fullName>
    </submittedName>
</protein>
<gene>
    <name evidence="1" type="ORF">CIB95_08215</name>
</gene>
<name>A0A263BV55_9BACI</name>
<keyword evidence="2" id="KW-1185">Reference proteome</keyword>
<reference evidence="2" key="1">
    <citation type="submission" date="2017-08" db="EMBL/GenBank/DDBJ databases">
        <authorList>
            <person name="Huang Z."/>
        </authorList>
    </citation>
    <scope>NUCLEOTIDE SEQUENCE [LARGE SCALE GENOMIC DNA]</scope>
    <source>
        <strain evidence="2">SA5d-4</strain>
    </source>
</reference>
<dbReference type="Proteomes" id="UP000217083">
    <property type="component" value="Unassembled WGS sequence"/>
</dbReference>
<comment type="caution">
    <text evidence="1">The sequence shown here is derived from an EMBL/GenBank/DDBJ whole genome shotgun (WGS) entry which is preliminary data.</text>
</comment>
<accession>A0A263BV55</accession>
<reference evidence="1 2" key="2">
    <citation type="submission" date="2017-09" db="EMBL/GenBank/DDBJ databases">
        <title>Bacillus patelloidae sp. nov., isolated from the intestinal tract of a marine limpet.</title>
        <authorList>
            <person name="Liu R."/>
            <person name="Dong C."/>
            <person name="Shao Z."/>
        </authorList>
    </citation>
    <scope>NUCLEOTIDE SEQUENCE [LARGE SCALE GENOMIC DNA]</scope>
    <source>
        <strain evidence="1 2">SA5d-4</strain>
    </source>
</reference>
<proteinExistence type="predicted"/>
<dbReference type="RefSeq" id="WP_094924084.1">
    <property type="nucleotide sequence ID" value="NZ_NPIA01000003.1"/>
</dbReference>